<gene>
    <name evidence="2" type="ORF">NIOZUU157_00094</name>
</gene>
<evidence type="ECO:0000256" key="1">
    <source>
        <dbReference type="SAM" id="Phobius"/>
    </source>
</evidence>
<reference evidence="2" key="1">
    <citation type="submission" date="2020-08" db="EMBL/GenBank/DDBJ databases">
        <title>Bridging the membrane lipid divide: bacteria of the FCB group superphylum have the potential to synthesize archaeal ether lipids.</title>
        <authorList>
            <person name="Villanueva L."/>
            <person name="von Meijenfeldt F.A.B."/>
            <person name="Westbye A.B."/>
            <person name="Yadav S."/>
            <person name="Hopmans E.C."/>
            <person name="Dutilh B.E."/>
            <person name="Sinninghe Damste J.S."/>
        </authorList>
    </citation>
    <scope>NUCLEOTIDE SEQUENCE</scope>
    <source>
        <strain evidence="2">NIOZ-UU157</strain>
    </source>
</reference>
<proteinExistence type="predicted"/>
<keyword evidence="1" id="KW-0472">Membrane</keyword>
<organism evidence="2">
    <name type="scientific">Virus NIOZ-UU157</name>
    <dbReference type="NCBI Taxonomy" id="2763269"/>
    <lineage>
        <taxon>Viruses</taxon>
    </lineage>
</organism>
<keyword evidence="1" id="KW-0812">Transmembrane</keyword>
<accession>A0A7S9STE5</accession>
<dbReference type="EMBL" id="MW030544">
    <property type="protein sequence ID" value="QPI16211.1"/>
    <property type="molecule type" value="Genomic_DNA"/>
</dbReference>
<protein>
    <submittedName>
        <fullName evidence="2">Uncharacterized protein</fullName>
    </submittedName>
</protein>
<feature type="transmembrane region" description="Helical" evidence="1">
    <location>
        <begin position="20"/>
        <end position="39"/>
    </location>
</feature>
<name>A0A7S9STE5_9VIRU</name>
<feature type="transmembrane region" description="Helical" evidence="1">
    <location>
        <begin position="45"/>
        <end position="62"/>
    </location>
</feature>
<feature type="transmembrane region" description="Helical" evidence="1">
    <location>
        <begin position="74"/>
        <end position="95"/>
    </location>
</feature>
<sequence>MPIKKIRKELKEADPKEVSYAVFENFFFGLSGAVIVPFIALRMDIAVLIGYMIHYFYISKVINRPQYTTSLAKFILFPIPTALGGFIGYKIAYFVSQYLTEYIQ</sequence>
<evidence type="ECO:0000313" key="2">
    <source>
        <dbReference type="EMBL" id="QPI16211.1"/>
    </source>
</evidence>
<keyword evidence="1" id="KW-1133">Transmembrane helix</keyword>